<reference evidence="2 3" key="1">
    <citation type="journal article" date="2020" name="G3 (Bethesda)">
        <title>Improved Reference Genome for Cyclotella cryptica CCMP332, a Model for Cell Wall Morphogenesis, Salinity Adaptation, and Lipid Production in Diatoms (Bacillariophyta).</title>
        <authorList>
            <person name="Roberts W.R."/>
            <person name="Downey K.M."/>
            <person name="Ruck E.C."/>
            <person name="Traller J.C."/>
            <person name="Alverson A.J."/>
        </authorList>
    </citation>
    <scope>NUCLEOTIDE SEQUENCE [LARGE SCALE GENOMIC DNA]</scope>
    <source>
        <strain evidence="2 3">CCMP332</strain>
    </source>
</reference>
<protein>
    <submittedName>
        <fullName evidence="2">Uncharacterized protein</fullName>
    </submittedName>
</protein>
<feature type="region of interest" description="Disordered" evidence="1">
    <location>
        <begin position="1"/>
        <end position="74"/>
    </location>
</feature>
<evidence type="ECO:0000256" key="1">
    <source>
        <dbReference type="SAM" id="MobiDB-lite"/>
    </source>
</evidence>
<sequence length="74" mass="8320">MFTVRTKPQIVDKRDQTQTRRRRLPNNRRTTVQEPNNTEAKAENDSQENNNPTGDQTAEQTTGLATSGANPLLP</sequence>
<proteinExistence type="predicted"/>
<name>A0ABD3QE05_9STRA</name>
<evidence type="ECO:0000313" key="3">
    <source>
        <dbReference type="Proteomes" id="UP001516023"/>
    </source>
</evidence>
<dbReference type="AlphaFoldDB" id="A0ABD3QE05"/>
<comment type="caution">
    <text evidence="2">The sequence shown here is derived from an EMBL/GenBank/DDBJ whole genome shotgun (WGS) entry which is preliminary data.</text>
</comment>
<evidence type="ECO:0000313" key="2">
    <source>
        <dbReference type="EMBL" id="KAL3797721.1"/>
    </source>
</evidence>
<gene>
    <name evidence="2" type="ORF">HJC23_000266</name>
</gene>
<accession>A0ABD3QE05</accession>
<keyword evidence="3" id="KW-1185">Reference proteome</keyword>
<feature type="compositionally biased region" description="Polar residues" evidence="1">
    <location>
        <begin position="47"/>
        <end position="74"/>
    </location>
</feature>
<dbReference type="EMBL" id="JABMIG020000052">
    <property type="protein sequence ID" value="KAL3797721.1"/>
    <property type="molecule type" value="Genomic_DNA"/>
</dbReference>
<organism evidence="2 3">
    <name type="scientific">Cyclotella cryptica</name>
    <dbReference type="NCBI Taxonomy" id="29204"/>
    <lineage>
        <taxon>Eukaryota</taxon>
        <taxon>Sar</taxon>
        <taxon>Stramenopiles</taxon>
        <taxon>Ochrophyta</taxon>
        <taxon>Bacillariophyta</taxon>
        <taxon>Coscinodiscophyceae</taxon>
        <taxon>Thalassiosirophycidae</taxon>
        <taxon>Stephanodiscales</taxon>
        <taxon>Stephanodiscaceae</taxon>
        <taxon>Cyclotella</taxon>
    </lineage>
</organism>
<dbReference type="Proteomes" id="UP001516023">
    <property type="component" value="Unassembled WGS sequence"/>
</dbReference>